<dbReference type="Proteomes" id="UP000631421">
    <property type="component" value="Unassembled WGS sequence"/>
</dbReference>
<dbReference type="RefSeq" id="WP_190351004.1">
    <property type="nucleotide sequence ID" value="NZ_JACJPY010000030.1"/>
</dbReference>
<sequence>MKAVNFLLHTKQPILATSLQGDPNSDVSYPYIPGSMLRGALIGRYLKQYQPTESDILDNSDVVRLFFDGTTRYLNAYLWDQEQERRSLPIPNCLCKSKRDDEPKEVVNQIEKTIESPKQVQGFCVIDENNIRLHKVKRRINIHNQRDRKLGRGIEGSGAVFRYDAIDAEQTFQAMVLCNRDEDADIIRSLLQRKDLWLGGSQSAGYGHVTVQLLEDDSWNEVGLDWEERSSQPKLTVTLLSNLILRDDFGQPTTDPQILNKELSESLGTNLKYLDSYANVEVVGGFNRKWGLPLPQVPSITAGSVFVFEKIKEILDTNVYNVESQGIGERKVDGFGRISINWIAEIEKFQVDQTSKINYNQESESATNQKESNNQVDKIAQIMARRILSQKLDELLLKQIPLNTPTESKDIYVSNSQLSRLMNVTRQSLSERSNKPLYQLIGEQEESTNLNRNAREQFKRTKINDQSFDKQIRDWVASPLDWINTAWGSDNDGNNPVLEGKPAIQIAGYTEVLNYEMALEYTFRLIMAVSRKMKAIKEKNDV</sequence>
<evidence type="ECO:0000259" key="2">
    <source>
        <dbReference type="Pfam" id="PF03787"/>
    </source>
</evidence>
<comment type="caution">
    <text evidence="3">The sequence shown here is derived from an EMBL/GenBank/DDBJ whole genome shotgun (WGS) entry which is preliminary data.</text>
</comment>
<reference evidence="3" key="2">
    <citation type="submission" date="2020-08" db="EMBL/GenBank/DDBJ databases">
        <authorList>
            <person name="Chen M."/>
            <person name="Teng W."/>
            <person name="Zhao L."/>
            <person name="Hu C."/>
            <person name="Zhou Y."/>
            <person name="Han B."/>
            <person name="Song L."/>
            <person name="Shu W."/>
        </authorList>
    </citation>
    <scope>NUCLEOTIDE SEQUENCE</scope>
    <source>
        <strain evidence="3">FACHB-1277</strain>
    </source>
</reference>
<proteinExistence type="predicted"/>
<feature type="domain" description="CRISPR type III-associated protein" evidence="2">
    <location>
        <begin position="23"/>
        <end position="209"/>
    </location>
</feature>
<evidence type="ECO:0000313" key="4">
    <source>
        <dbReference type="Proteomes" id="UP000631421"/>
    </source>
</evidence>
<gene>
    <name evidence="3" type="ORF">H6F44_10990</name>
</gene>
<keyword evidence="1" id="KW-0051">Antiviral defense</keyword>
<keyword evidence="4" id="KW-1185">Reference proteome</keyword>
<evidence type="ECO:0000313" key="3">
    <source>
        <dbReference type="EMBL" id="MBD2150641.1"/>
    </source>
</evidence>
<reference evidence="3" key="1">
    <citation type="journal article" date="2015" name="ISME J.">
        <title>Draft Genome Sequence of Streptomyces incarnatus NRRL8089, which Produces the Nucleoside Antibiotic Sinefungin.</title>
        <authorList>
            <person name="Oshima K."/>
            <person name="Hattori M."/>
            <person name="Shimizu H."/>
            <person name="Fukuda K."/>
            <person name="Nemoto M."/>
            <person name="Inagaki K."/>
            <person name="Tamura T."/>
        </authorList>
    </citation>
    <scope>NUCLEOTIDE SEQUENCE</scope>
    <source>
        <strain evidence="3">FACHB-1277</strain>
    </source>
</reference>
<dbReference type="InterPro" id="IPR005537">
    <property type="entry name" value="RAMP_III_fam"/>
</dbReference>
<protein>
    <recommendedName>
        <fullName evidence="2">CRISPR type III-associated protein domain-containing protein</fullName>
    </recommendedName>
</protein>
<dbReference type="Pfam" id="PF03787">
    <property type="entry name" value="RAMPs"/>
    <property type="match status" value="1"/>
</dbReference>
<organism evidence="3 4">
    <name type="scientific">Pseudanabaena cinerea FACHB-1277</name>
    <dbReference type="NCBI Taxonomy" id="2949581"/>
    <lineage>
        <taxon>Bacteria</taxon>
        <taxon>Bacillati</taxon>
        <taxon>Cyanobacteriota</taxon>
        <taxon>Cyanophyceae</taxon>
        <taxon>Pseudanabaenales</taxon>
        <taxon>Pseudanabaenaceae</taxon>
        <taxon>Pseudanabaena</taxon>
        <taxon>Pseudanabaena cinerea</taxon>
    </lineage>
</organism>
<evidence type="ECO:0000256" key="1">
    <source>
        <dbReference type="ARBA" id="ARBA00023118"/>
    </source>
</evidence>
<accession>A0A926USV7</accession>
<dbReference type="EMBL" id="JACJPY010000030">
    <property type="protein sequence ID" value="MBD2150641.1"/>
    <property type="molecule type" value="Genomic_DNA"/>
</dbReference>
<name>A0A926USV7_9CYAN</name>
<dbReference type="GO" id="GO:0051607">
    <property type="term" value="P:defense response to virus"/>
    <property type="evidence" value="ECO:0007669"/>
    <property type="project" value="UniProtKB-KW"/>
</dbReference>
<dbReference type="AlphaFoldDB" id="A0A926USV7"/>